<evidence type="ECO:0000256" key="10">
    <source>
        <dbReference type="SAM" id="Phobius"/>
    </source>
</evidence>
<dbReference type="PANTHER" id="PTHR45820">
    <property type="entry name" value="FI23527P1"/>
    <property type="match status" value="1"/>
</dbReference>
<evidence type="ECO:0000259" key="12">
    <source>
        <dbReference type="Pfam" id="PF16916"/>
    </source>
</evidence>
<organism evidence="13 14">
    <name type="scientific">Spermophilus dauricus</name>
    <name type="common">Daurian ground squirrel</name>
    <dbReference type="NCBI Taxonomy" id="99837"/>
    <lineage>
        <taxon>Eukaryota</taxon>
        <taxon>Metazoa</taxon>
        <taxon>Chordata</taxon>
        <taxon>Craniata</taxon>
        <taxon>Vertebrata</taxon>
        <taxon>Euteleostomi</taxon>
        <taxon>Mammalia</taxon>
        <taxon>Eutheria</taxon>
        <taxon>Euarchontoglires</taxon>
        <taxon>Glires</taxon>
        <taxon>Rodentia</taxon>
        <taxon>Sciuromorpha</taxon>
        <taxon>Sciuridae</taxon>
        <taxon>Xerinae</taxon>
        <taxon>Marmotini</taxon>
        <taxon>Spermophilus</taxon>
    </lineage>
</organism>
<keyword evidence="8 10" id="KW-0472">Membrane</keyword>
<dbReference type="Pfam" id="PF16916">
    <property type="entry name" value="ZT_dimer"/>
    <property type="match status" value="1"/>
</dbReference>
<proteinExistence type="inferred from homology"/>
<dbReference type="InterPro" id="IPR002524">
    <property type="entry name" value="Cation_efflux"/>
</dbReference>
<sequence>FVAELVSGYLGNSIALLSDSFNMLSDLISLCVGLISGYIARRPTRGFRATYGYARAEVVGALSNAVFLTALRFTIFVEAVLRLARPERIDDPELVLIVGALGLAVNVVGLLIFQDCATWFTCCCRGHRRRLQQRQEQALGDPPGAFGGPQDAATPTAPGLDSAVTLRGASIERKQKGATVFSNVAGDSLNTQNEPEETMKKEKKSEALNIRGVLLHVMGDALGSVIVVITAIIFYVLPLKNEDPCNWQCYIDPSLTVVMVIIILSSAFPLIKETAVILLQMVPKGVNMEELMSKLSTVPGISSVHEVHIWELISGKIIATLHIKYQKDRGYQDASTKIREIFHNAGIHNVTIQFENVDLKESLEQKDLLLLCSHPCVSNSCANKLCCPPGSVPLAHVNGCAEHNGVPPLETYCSRRDTPEVAIEVSLDGCLSDHRQAVNKTQEDQHDNSTHF</sequence>
<evidence type="ECO:0000256" key="2">
    <source>
        <dbReference type="ARBA" id="ARBA00008873"/>
    </source>
</evidence>
<reference evidence="13" key="1">
    <citation type="submission" date="2025-08" db="UniProtKB">
        <authorList>
            <consortium name="Ensembl"/>
        </authorList>
    </citation>
    <scope>IDENTIFICATION</scope>
</reference>
<dbReference type="GO" id="GO:0016020">
    <property type="term" value="C:membrane"/>
    <property type="evidence" value="ECO:0007669"/>
    <property type="project" value="UniProtKB-SubCell"/>
</dbReference>
<dbReference type="Ensembl" id="ENSSDAT00000005578.1">
    <property type="protein sequence ID" value="ENSSDAP00000004868.1"/>
    <property type="gene ID" value="ENSSDAG00000004563.1"/>
</dbReference>
<evidence type="ECO:0000256" key="4">
    <source>
        <dbReference type="ARBA" id="ARBA00022692"/>
    </source>
</evidence>
<evidence type="ECO:0000256" key="5">
    <source>
        <dbReference type="ARBA" id="ARBA00022833"/>
    </source>
</evidence>
<feature type="domain" description="Cation efflux protein cytoplasmic" evidence="12">
    <location>
        <begin position="283"/>
        <end position="355"/>
    </location>
</feature>
<feature type="transmembrane region" description="Helical" evidence="10">
    <location>
        <begin position="52"/>
        <end position="75"/>
    </location>
</feature>
<evidence type="ECO:0000256" key="8">
    <source>
        <dbReference type="ARBA" id="ARBA00023136"/>
    </source>
</evidence>
<dbReference type="Pfam" id="PF01545">
    <property type="entry name" value="Cation_efflux"/>
    <property type="match status" value="1"/>
</dbReference>
<dbReference type="PANTHER" id="PTHR45820:SF3">
    <property type="entry name" value="CALCIUM_MANGANESE ANTIPORTER SLC30A10"/>
    <property type="match status" value="1"/>
</dbReference>
<evidence type="ECO:0000256" key="9">
    <source>
        <dbReference type="SAM" id="MobiDB-lite"/>
    </source>
</evidence>
<dbReference type="GO" id="GO:0005385">
    <property type="term" value="F:zinc ion transmembrane transporter activity"/>
    <property type="evidence" value="ECO:0007669"/>
    <property type="project" value="TreeGrafter"/>
</dbReference>
<dbReference type="InterPro" id="IPR058533">
    <property type="entry name" value="Cation_efflux_TM"/>
</dbReference>
<evidence type="ECO:0000259" key="11">
    <source>
        <dbReference type="Pfam" id="PF01545"/>
    </source>
</evidence>
<dbReference type="GO" id="GO:0010312">
    <property type="term" value="P:detoxification of zinc ion"/>
    <property type="evidence" value="ECO:0007669"/>
    <property type="project" value="TreeGrafter"/>
</dbReference>
<reference evidence="13" key="2">
    <citation type="submission" date="2025-09" db="UniProtKB">
        <authorList>
            <consortium name="Ensembl"/>
        </authorList>
    </citation>
    <scope>IDENTIFICATION</scope>
</reference>
<dbReference type="AlphaFoldDB" id="A0A8C9P9M1"/>
<evidence type="ECO:0000256" key="1">
    <source>
        <dbReference type="ARBA" id="ARBA00004141"/>
    </source>
</evidence>
<keyword evidence="7 10" id="KW-1133">Transmembrane helix</keyword>
<feature type="transmembrane region" description="Helical" evidence="10">
    <location>
        <begin position="213"/>
        <end position="237"/>
    </location>
</feature>
<keyword evidence="6" id="KW-0406">Ion transport</keyword>
<feature type="region of interest" description="Disordered" evidence="9">
    <location>
        <begin position="138"/>
        <end position="157"/>
    </location>
</feature>
<dbReference type="Proteomes" id="UP000694422">
    <property type="component" value="Unplaced"/>
</dbReference>
<evidence type="ECO:0000313" key="13">
    <source>
        <dbReference type="Ensembl" id="ENSSDAP00000004868.1"/>
    </source>
</evidence>
<evidence type="ECO:0000256" key="7">
    <source>
        <dbReference type="ARBA" id="ARBA00022989"/>
    </source>
</evidence>
<dbReference type="InterPro" id="IPR027469">
    <property type="entry name" value="Cation_efflux_TMD_sf"/>
</dbReference>
<evidence type="ECO:0000313" key="14">
    <source>
        <dbReference type="Proteomes" id="UP000694422"/>
    </source>
</evidence>
<feature type="transmembrane region" description="Helical" evidence="10">
    <location>
        <begin position="20"/>
        <end position="40"/>
    </location>
</feature>
<feature type="transmembrane region" description="Helical" evidence="10">
    <location>
        <begin position="257"/>
        <end position="279"/>
    </location>
</feature>
<keyword evidence="6" id="KW-0864">Zinc transport</keyword>
<dbReference type="GO" id="GO:0006828">
    <property type="term" value="P:manganese ion transport"/>
    <property type="evidence" value="ECO:0007669"/>
    <property type="project" value="TreeGrafter"/>
</dbReference>
<keyword evidence="5" id="KW-0862">Zinc</keyword>
<comment type="subcellular location">
    <subcellularLocation>
        <location evidence="1">Membrane</location>
        <topology evidence="1">Multi-pass membrane protein</topology>
    </subcellularLocation>
</comment>
<dbReference type="GO" id="GO:0006882">
    <property type="term" value="P:intracellular zinc ion homeostasis"/>
    <property type="evidence" value="ECO:0007669"/>
    <property type="project" value="TreeGrafter"/>
</dbReference>
<dbReference type="SUPFAM" id="SSF161111">
    <property type="entry name" value="Cation efflux protein transmembrane domain-like"/>
    <property type="match status" value="1"/>
</dbReference>
<keyword evidence="14" id="KW-1185">Reference proteome</keyword>
<keyword evidence="4 10" id="KW-0812">Transmembrane</keyword>
<keyword evidence="3" id="KW-0813">Transport</keyword>
<protein>
    <submittedName>
        <fullName evidence="13">Solute carrier family 30 member 10</fullName>
    </submittedName>
</protein>
<dbReference type="InterPro" id="IPR027470">
    <property type="entry name" value="Cation_efflux_CTD"/>
</dbReference>
<dbReference type="NCBIfam" id="TIGR01297">
    <property type="entry name" value="CDF"/>
    <property type="match status" value="1"/>
</dbReference>
<name>A0A8C9P9M1_SPEDA</name>
<dbReference type="Gene3D" id="1.20.1510.10">
    <property type="entry name" value="Cation efflux protein transmembrane domain"/>
    <property type="match status" value="1"/>
</dbReference>
<accession>A0A8C9P9M1</accession>
<evidence type="ECO:0000256" key="3">
    <source>
        <dbReference type="ARBA" id="ARBA00022448"/>
    </source>
</evidence>
<comment type="similarity">
    <text evidence="2">Belongs to the cation diffusion facilitator (CDF) transporter (TC 2.A.4) family. SLC30A subfamily.</text>
</comment>
<feature type="transmembrane region" description="Helical" evidence="10">
    <location>
        <begin position="95"/>
        <end position="120"/>
    </location>
</feature>
<feature type="domain" description="Cation efflux protein transmembrane" evidence="11">
    <location>
        <begin position="1"/>
        <end position="279"/>
    </location>
</feature>
<evidence type="ECO:0000256" key="6">
    <source>
        <dbReference type="ARBA" id="ARBA00022906"/>
    </source>
</evidence>